<evidence type="ECO:0000256" key="3">
    <source>
        <dbReference type="ARBA" id="ARBA00023163"/>
    </source>
</evidence>
<evidence type="ECO:0000313" key="6">
    <source>
        <dbReference type="EMBL" id="MDP9867984.1"/>
    </source>
</evidence>
<evidence type="ECO:0000313" key="7">
    <source>
        <dbReference type="Proteomes" id="UP001230426"/>
    </source>
</evidence>
<dbReference type="InterPro" id="IPR009057">
    <property type="entry name" value="Homeodomain-like_sf"/>
</dbReference>
<dbReference type="Proteomes" id="UP001230426">
    <property type="component" value="Unassembled WGS sequence"/>
</dbReference>
<reference evidence="6 7" key="1">
    <citation type="submission" date="2023-07" db="EMBL/GenBank/DDBJ databases">
        <title>Sequencing the genomes of 1000 actinobacteria strains.</title>
        <authorList>
            <person name="Klenk H.-P."/>
        </authorList>
    </citation>
    <scope>NUCLEOTIDE SEQUENCE [LARGE SCALE GENOMIC DNA]</scope>
    <source>
        <strain evidence="6 7">DSM 44109</strain>
    </source>
</reference>
<dbReference type="InterPro" id="IPR049445">
    <property type="entry name" value="TetR_SbtR-like_C"/>
</dbReference>
<dbReference type="PRINTS" id="PR00455">
    <property type="entry name" value="HTHTETR"/>
</dbReference>
<dbReference type="InterPro" id="IPR036271">
    <property type="entry name" value="Tet_transcr_reg_TetR-rel_C_sf"/>
</dbReference>
<dbReference type="InterPro" id="IPR001647">
    <property type="entry name" value="HTH_TetR"/>
</dbReference>
<dbReference type="EMBL" id="JAUSRB010000002">
    <property type="protein sequence ID" value="MDP9867984.1"/>
    <property type="molecule type" value="Genomic_DNA"/>
</dbReference>
<keyword evidence="3" id="KW-0804">Transcription</keyword>
<keyword evidence="1" id="KW-0805">Transcription regulation</keyword>
<dbReference type="Gene3D" id="1.10.357.10">
    <property type="entry name" value="Tetracycline Repressor, domain 2"/>
    <property type="match status" value="1"/>
</dbReference>
<keyword evidence="2 4" id="KW-0238">DNA-binding</keyword>
<evidence type="ECO:0000256" key="2">
    <source>
        <dbReference type="ARBA" id="ARBA00023125"/>
    </source>
</evidence>
<feature type="domain" description="HTH tetR-type" evidence="5">
    <location>
        <begin position="17"/>
        <end position="76"/>
    </location>
</feature>
<organism evidence="6 7">
    <name type="scientific">Streptosporangium brasiliense</name>
    <dbReference type="NCBI Taxonomy" id="47480"/>
    <lineage>
        <taxon>Bacteria</taxon>
        <taxon>Bacillati</taxon>
        <taxon>Actinomycetota</taxon>
        <taxon>Actinomycetes</taxon>
        <taxon>Streptosporangiales</taxon>
        <taxon>Streptosporangiaceae</taxon>
        <taxon>Streptosporangium</taxon>
    </lineage>
</organism>
<dbReference type="RefSeq" id="WP_306870254.1">
    <property type="nucleotide sequence ID" value="NZ_JAUSRB010000002.1"/>
</dbReference>
<feature type="DNA-binding region" description="H-T-H motif" evidence="4">
    <location>
        <begin position="39"/>
        <end position="58"/>
    </location>
</feature>
<dbReference type="SUPFAM" id="SSF48498">
    <property type="entry name" value="Tetracyclin repressor-like, C-terminal domain"/>
    <property type="match status" value="1"/>
</dbReference>
<sequence length="197" mass="21195">MTGTDPVRPRAPRADALRNRARILEVARAVVEEQGAQASLRDIARRAEVGMGTLYRHFATREELLEALLRRRFDHLAGHAAALEADRPPAEALAEWLRAFTSGTAAYRGLATSMMATIDDESSPLHASCGAMRAAGARLLRRAQDAGAVRPDVDGLDLFALVGAVSWIADQTPTIAARRDHLFALIMDGLAHPAPTG</sequence>
<dbReference type="SUPFAM" id="SSF46689">
    <property type="entry name" value="Homeodomain-like"/>
    <property type="match status" value="1"/>
</dbReference>
<dbReference type="PROSITE" id="PS50977">
    <property type="entry name" value="HTH_TETR_2"/>
    <property type="match status" value="1"/>
</dbReference>
<dbReference type="Pfam" id="PF00440">
    <property type="entry name" value="TetR_N"/>
    <property type="match status" value="1"/>
</dbReference>
<proteinExistence type="predicted"/>
<dbReference type="Pfam" id="PF21597">
    <property type="entry name" value="TetR_C_43"/>
    <property type="match status" value="1"/>
</dbReference>
<dbReference type="InterPro" id="IPR050109">
    <property type="entry name" value="HTH-type_TetR-like_transc_reg"/>
</dbReference>
<accession>A0ABT9RFB9</accession>
<gene>
    <name evidence="6" type="ORF">J2S55_007250</name>
</gene>
<evidence type="ECO:0000256" key="4">
    <source>
        <dbReference type="PROSITE-ProRule" id="PRU00335"/>
    </source>
</evidence>
<dbReference type="PANTHER" id="PTHR30055:SF234">
    <property type="entry name" value="HTH-TYPE TRANSCRIPTIONAL REGULATOR BETI"/>
    <property type="match status" value="1"/>
</dbReference>
<keyword evidence="7" id="KW-1185">Reference proteome</keyword>
<evidence type="ECO:0000259" key="5">
    <source>
        <dbReference type="PROSITE" id="PS50977"/>
    </source>
</evidence>
<evidence type="ECO:0000256" key="1">
    <source>
        <dbReference type="ARBA" id="ARBA00023015"/>
    </source>
</evidence>
<name>A0ABT9RFB9_9ACTN</name>
<protein>
    <submittedName>
        <fullName evidence="6">AcrR family transcriptional regulator</fullName>
    </submittedName>
</protein>
<comment type="caution">
    <text evidence="6">The sequence shown here is derived from an EMBL/GenBank/DDBJ whole genome shotgun (WGS) entry which is preliminary data.</text>
</comment>
<dbReference type="PANTHER" id="PTHR30055">
    <property type="entry name" value="HTH-TYPE TRANSCRIPTIONAL REGULATOR RUTR"/>
    <property type="match status" value="1"/>
</dbReference>